<dbReference type="InterPro" id="IPR058240">
    <property type="entry name" value="rSAM_sf"/>
</dbReference>
<dbReference type="SFLD" id="SFLDS00029">
    <property type="entry name" value="Radical_SAM"/>
    <property type="match status" value="1"/>
</dbReference>
<dbReference type="InterPro" id="IPR019940">
    <property type="entry name" value="CofH_family"/>
</dbReference>
<keyword evidence="2 10" id="KW-0808">Transferase</keyword>
<dbReference type="InterPro" id="IPR007197">
    <property type="entry name" value="rSAM"/>
</dbReference>
<dbReference type="Gene3D" id="3.20.20.70">
    <property type="entry name" value="Aldolase class I"/>
    <property type="match status" value="1"/>
</dbReference>
<name>A0AAF0FTM8_9EURY</name>
<dbReference type="NCBIfam" id="TIGR03551">
    <property type="entry name" value="F420_cofH"/>
    <property type="match status" value="1"/>
</dbReference>
<dbReference type="PANTHER" id="PTHR43076:SF1">
    <property type="entry name" value="LIPOYL SYNTHASE 2"/>
    <property type="match status" value="1"/>
</dbReference>
<dbReference type="AlphaFoldDB" id="A0AAF0FTM8"/>
<dbReference type="EMBL" id="CP091092">
    <property type="protein sequence ID" value="WFN36323.1"/>
    <property type="molecule type" value="Genomic_DNA"/>
</dbReference>
<dbReference type="SUPFAM" id="SSF102114">
    <property type="entry name" value="Radical SAM enzymes"/>
    <property type="match status" value="1"/>
</dbReference>
<evidence type="ECO:0000259" key="9">
    <source>
        <dbReference type="PROSITE" id="PS51918"/>
    </source>
</evidence>
<dbReference type="NCBIfam" id="TIGR00423">
    <property type="entry name" value="CofH family radical SAM protein"/>
    <property type="match status" value="1"/>
</dbReference>
<evidence type="ECO:0000256" key="5">
    <source>
        <dbReference type="ARBA" id="ARBA00023004"/>
    </source>
</evidence>
<dbReference type="KEGG" id="manq:L1994_09265"/>
<protein>
    <submittedName>
        <fullName evidence="10">5-amino-6-(D-ribitylamino)uracil--L-tyrosine 4-hydroxyphenyl transferase CofH</fullName>
        <ecNumber evidence="10">2.5.1.147</ecNumber>
    </submittedName>
</protein>
<feature type="binding site" evidence="7">
    <location>
        <position position="68"/>
    </location>
    <ligand>
        <name>[4Fe-4S] cluster</name>
        <dbReference type="ChEBI" id="CHEBI:49883"/>
        <note>4Fe-4S-S-AdoMet</note>
    </ligand>
</feature>
<feature type="binding site" evidence="8">
    <location>
        <position position="180"/>
    </location>
    <ligand>
        <name>S-adenosyl-L-methionine</name>
        <dbReference type="ChEBI" id="CHEBI:59789"/>
    </ligand>
</feature>
<feature type="binding site" evidence="7">
    <location>
        <position position="75"/>
    </location>
    <ligand>
        <name>[4Fe-4S] cluster</name>
        <dbReference type="ChEBI" id="CHEBI:49883"/>
        <note>4Fe-4S-S-AdoMet</note>
    </ligand>
</feature>
<dbReference type="InterPro" id="IPR020050">
    <property type="entry name" value="FO_synthase_su2"/>
</dbReference>
<feature type="binding site" evidence="8">
    <location>
        <position position="74"/>
    </location>
    <ligand>
        <name>S-adenosyl-L-methionine</name>
        <dbReference type="ChEBI" id="CHEBI:59789"/>
    </ligand>
</feature>
<dbReference type="Pfam" id="PF04055">
    <property type="entry name" value="Radical_SAM"/>
    <property type="match status" value="1"/>
</dbReference>
<dbReference type="GO" id="GO:0046872">
    <property type="term" value="F:metal ion binding"/>
    <property type="evidence" value="ECO:0007669"/>
    <property type="project" value="UniProtKB-KW"/>
</dbReference>
<evidence type="ECO:0000313" key="10">
    <source>
        <dbReference type="EMBL" id="WFN36323.1"/>
    </source>
</evidence>
<keyword evidence="5 7" id="KW-0408">Iron</keyword>
<evidence type="ECO:0000256" key="4">
    <source>
        <dbReference type="ARBA" id="ARBA00022723"/>
    </source>
</evidence>
<evidence type="ECO:0000256" key="8">
    <source>
        <dbReference type="PIRSR" id="PIRSR004762-2"/>
    </source>
</evidence>
<dbReference type="SFLD" id="SFLDG01388">
    <property type="entry name" value="7_8-didemethyl-8-hydroxy-5-dea"/>
    <property type="match status" value="1"/>
</dbReference>
<evidence type="ECO:0000256" key="7">
    <source>
        <dbReference type="PIRSR" id="PIRSR004762-1"/>
    </source>
</evidence>
<dbReference type="RefSeq" id="WP_278099161.1">
    <property type="nucleotide sequence ID" value="NZ_CP091092.1"/>
</dbReference>
<evidence type="ECO:0000313" key="11">
    <source>
        <dbReference type="Proteomes" id="UP001218895"/>
    </source>
</evidence>
<dbReference type="GeneID" id="79950585"/>
<dbReference type="GO" id="GO:0051539">
    <property type="term" value="F:4 iron, 4 sulfur cluster binding"/>
    <property type="evidence" value="ECO:0007669"/>
    <property type="project" value="UniProtKB-KW"/>
</dbReference>
<dbReference type="PANTHER" id="PTHR43076">
    <property type="entry name" value="FO SYNTHASE (COFH)"/>
    <property type="match status" value="1"/>
</dbReference>
<evidence type="ECO:0000256" key="6">
    <source>
        <dbReference type="ARBA" id="ARBA00023014"/>
    </source>
</evidence>
<feature type="binding site" evidence="8">
    <location>
        <position position="296"/>
    </location>
    <ligand>
        <name>(3R)-3-methyl-D-ornithine</name>
        <dbReference type="ChEBI" id="CHEBI:64642"/>
    </ligand>
</feature>
<gene>
    <name evidence="10" type="primary">cofH</name>
    <name evidence="10" type="ORF">L1994_09265</name>
</gene>
<dbReference type="SFLD" id="SFLDG01389">
    <property type="entry name" value="menaquinone_synthsis_involved"/>
    <property type="match status" value="1"/>
</dbReference>
<keyword evidence="4" id="KW-0479">Metal-binding</keyword>
<keyword evidence="6 7" id="KW-0411">Iron-sulfur</keyword>
<sequence>MSRNDIKILLNDTLNGHRLTVEEAESLMKIKDRQIWDVARTADEIREKKVGDVVTYVRNQNIHITNICRNLCHFCAFGKPKSDSEAYLYKEDFVRNAARLAKERKVTEICLLSGVHPDFATQNYENILGWITEEFPGVDIHTMSPDEISHAAKMDGITTKEVLERVVAAGLGTLQGTGAEILVDSVRKVICPSKVSTKEWSRIIKEAHSLGLKSTSTIMYGSVDTEKDRAEHLSVLRDIQDETGGFTELVPLPYLYQNTRLYERGLAPAGATGRTDLLFFATARLFLDNFDNIQISWGKVGLKFTQLGLLAGGNDYGGTMFADEVSIDAGGDGSDYFDPEEMKRVTEDIGRVLRQRTTRYELIG</sequence>
<dbReference type="CDD" id="cd01335">
    <property type="entry name" value="Radical_SAM"/>
    <property type="match status" value="1"/>
</dbReference>
<keyword evidence="1 7" id="KW-0004">4Fe-4S</keyword>
<dbReference type="Pfam" id="PF19288">
    <property type="entry name" value="CofH_C"/>
    <property type="match status" value="1"/>
</dbReference>
<dbReference type="GO" id="GO:0044689">
    <property type="term" value="F:7,8-didemethyl-8-hydroxy-5-deazariboflavin synthase activity"/>
    <property type="evidence" value="ECO:0007669"/>
    <property type="project" value="TreeGrafter"/>
</dbReference>
<dbReference type="InterPro" id="IPR045567">
    <property type="entry name" value="CofH/MnqC-like_C"/>
</dbReference>
<dbReference type="InterPro" id="IPR013785">
    <property type="entry name" value="Aldolase_TIM"/>
</dbReference>
<evidence type="ECO:0000256" key="2">
    <source>
        <dbReference type="ARBA" id="ARBA00022679"/>
    </source>
</evidence>
<dbReference type="PROSITE" id="PS51918">
    <property type="entry name" value="RADICAL_SAM"/>
    <property type="match status" value="1"/>
</dbReference>
<dbReference type="PIRSF" id="PIRSF004762">
    <property type="entry name" value="CHP00423"/>
    <property type="match status" value="1"/>
</dbReference>
<reference evidence="10" key="1">
    <citation type="submission" date="2022-01" db="EMBL/GenBank/DDBJ databases">
        <title>Complete genome of Methanomicrobium antiquum DSM 21220.</title>
        <authorList>
            <person name="Chen S.-C."/>
            <person name="You Y.-T."/>
            <person name="Zhou Y.-Z."/>
            <person name="Lai M.-C."/>
        </authorList>
    </citation>
    <scope>NUCLEOTIDE SEQUENCE</scope>
    <source>
        <strain evidence="10">DSM 21220</strain>
    </source>
</reference>
<dbReference type="SFLD" id="SFLDG01064">
    <property type="entry name" value="F420__menaquinone_cofactor_bio"/>
    <property type="match status" value="1"/>
</dbReference>
<comment type="cofactor">
    <cofactor evidence="7">
        <name>[4Fe-4S] cluster</name>
        <dbReference type="ChEBI" id="CHEBI:49883"/>
    </cofactor>
    <text evidence="7">Binds 1 [4Fe-4S] cluster. The cluster is coordinated with 3 cysteines and an exchangeable S-adenosyl-L-methionine.</text>
</comment>
<keyword evidence="11" id="KW-1185">Reference proteome</keyword>
<dbReference type="GO" id="GO:0141093">
    <property type="term" value="F:5-amino-6-(D-ribitylamino)uracil--L-tyrosine 4-hydroxyphenyl transferase activity"/>
    <property type="evidence" value="ECO:0007669"/>
    <property type="project" value="UniProtKB-EC"/>
</dbReference>
<organism evidence="10 11">
    <name type="scientific">Methanomicrobium antiquum</name>
    <dbReference type="NCBI Taxonomy" id="487686"/>
    <lineage>
        <taxon>Archaea</taxon>
        <taxon>Methanobacteriati</taxon>
        <taxon>Methanobacteriota</taxon>
        <taxon>Stenosarchaea group</taxon>
        <taxon>Methanomicrobia</taxon>
        <taxon>Methanomicrobiales</taxon>
        <taxon>Methanomicrobiaceae</taxon>
        <taxon>Methanomicrobium</taxon>
    </lineage>
</organism>
<proteinExistence type="predicted"/>
<dbReference type="EC" id="2.5.1.147" evidence="10"/>
<evidence type="ECO:0000256" key="3">
    <source>
        <dbReference type="ARBA" id="ARBA00022691"/>
    </source>
</evidence>
<accession>A0AAF0FTM8</accession>
<dbReference type="Proteomes" id="UP001218895">
    <property type="component" value="Chromosome"/>
</dbReference>
<dbReference type="InterPro" id="IPR034405">
    <property type="entry name" value="F420"/>
</dbReference>
<feature type="binding site" evidence="7">
    <location>
        <position position="72"/>
    </location>
    <ligand>
        <name>[4Fe-4S] cluster</name>
        <dbReference type="ChEBI" id="CHEBI:49883"/>
        <note>4Fe-4S-S-AdoMet</note>
    </ligand>
</feature>
<feature type="domain" description="Radical SAM core" evidence="9">
    <location>
        <begin position="54"/>
        <end position="288"/>
    </location>
</feature>
<evidence type="ECO:0000256" key="1">
    <source>
        <dbReference type="ARBA" id="ARBA00022485"/>
    </source>
</evidence>
<keyword evidence="3 7" id="KW-0949">S-adenosyl-L-methionine</keyword>
<feature type="binding site" evidence="8">
    <location>
        <position position="144"/>
    </location>
    <ligand>
        <name>(3R)-3-methyl-D-ornithine</name>
        <dbReference type="ChEBI" id="CHEBI:64642"/>
    </ligand>
</feature>